<dbReference type="PANTHER" id="PTHR44858:SF1">
    <property type="entry name" value="UDP-N-ACETYLGLUCOSAMINE--PEPTIDE N-ACETYLGLUCOSAMINYLTRANSFERASE SPINDLY-RELATED"/>
    <property type="match status" value="1"/>
</dbReference>
<dbReference type="InterPro" id="IPR011990">
    <property type="entry name" value="TPR-like_helical_dom_sf"/>
</dbReference>
<name>A0ABW1S9D5_9PROT</name>
<evidence type="ECO:0008006" key="7">
    <source>
        <dbReference type="Google" id="ProtNLM"/>
    </source>
</evidence>
<dbReference type="Gene3D" id="1.25.40.10">
    <property type="entry name" value="Tetratricopeptide repeat domain"/>
    <property type="match status" value="1"/>
</dbReference>
<dbReference type="PROSITE" id="PS50005">
    <property type="entry name" value="TPR"/>
    <property type="match status" value="2"/>
</dbReference>
<evidence type="ECO:0000256" key="2">
    <source>
        <dbReference type="ARBA" id="ARBA00022803"/>
    </source>
</evidence>
<evidence type="ECO:0000313" key="5">
    <source>
        <dbReference type="EMBL" id="MFC6198235.1"/>
    </source>
</evidence>
<dbReference type="SMART" id="SM00028">
    <property type="entry name" value="TPR"/>
    <property type="match status" value="3"/>
</dbReference>
<feature type="repeat" description="TPR" evidence="3">
    <location>
        <begin position="93"/>
        <end position="126"/>
    </location>
</feature>
<proteinExistence type="predicted"/>
<protein>
    <recommendedName>
        <fullName evidence="7">Tetratricopeptide repeat protein</fullName>
    </recommendedName>
</protein>
<dbReference type="Pfam" id="PF13181">
    <property type="entry name" value="TPR_8"/>
    <property type="match status" value="1"/>
</dbReference>
<evidence type="ECO:0000256" key="4">
    <source>
        <dbReference type="SAM" id="SignalP"/>
    </source>
</evidence>
<dbReference type="SUPFAM" id="SSF48452">
    <property type="entry name" value="TPR-like"/>
    <property type="match status" value="1"/>
</dbReference>
<organism evidence="5 6">
    <name type="scientific">Ponticaulis profundi</name>
    <dbReference type="NCBI Taxonomy" id="2665222"/>
    <lineage>
        <taxon>Bacteria</taxon>
        <taxon>Pseudomonadati</taxon>
        <taxon>Pseudomonadota</taxon>
        <taxon>Alphaproteobacteria</taxon>
        <taxon>Hyphomonadales</taxon>
        <taxon>Hyphomonadaceae</taxon>
        <taxon>Ponticaulis</taxon>
    </lineage>
</organism>
<comment type="caution">
    <text evidence="5">The sequence shown here is derived from an EMBL/GenBank/DDBJ whole genome shotgun (WGS) entry which is preliminary data.</text>
</comment>
<keyword evidence="6" id="KW-1185">Reference proteome</keyword>
<keyword evidence="4" id="KW-0732">Signal</keyword>
<dbReference type="InterPro" id="IPR050498">
    <property type="entry name" value="Ycf3"/>
</dbReference>
<feature type="chain" id="PRO_5047147117" description="Tetratricopeptide repeat protein" evidence="4">
    <location>
        <begin position="22"/>
        <end position="179"/>
    </location>
</feature>
<dbReference type="EMBL" id="JBHSSW010000009">
    <property type="protein sequence ID" value="MFC6198235.1"/>
    <property type="molecule type" value="Genomic_DNA"/>
</dbReference>
<evidence type="ECO:0000313" key="6">
    <source>
        <dbReference type="Proteomes" id="UP001596303"/>
    </source>
</evidence>
<dbReference type="InterPro" id="IPR019734">
    <property type="entry name" value="TPR_rpt"/>
</dbReference>
<dbReference type="PROSITE" id="PS50293">
    <property type="entry name" value="TPR_REGION"/>
    <property type="match status" value="1"/>
</dbReference>
<feature type="repeat" description="TPR" evidence="3">
    <location>
        <begin position="127"/>
        <end position="160"/>
    </location>
</feature>
<dbReference type="RefSeq" id="WP_377378299.1">
    <property type="nucleotide sequence ID" value="NZ_JBHSSW010000009.1"/>
</dbReference>
<evidence type="ECO:0000256" key="3">
    <source>
        <dbReference type="PROSITE-ProRule" id="PRU00339"/>
    </source>
</evidence>
<dbReference type="Proteomes" id="UP001596303">
    <property type="component" value="Unassembled WGS sequence"/>
</dbReference>
<reference evidence="6" key="1">
    <citation type="journal article" date="2019" name="Int. J. Syst. Evol. Microbiol.">
        <title>The Global Catalogue of Microorganisms (GCM) 10K type strain sequencing project: providing services to taxonomists for standard genome sequencing and annotation.</title>
        <authorList>
            <consortium name="The Broad Institute Genomics Platform"/>
            <consortium name="The Broad Institute Genome Sequencing Center for Infectious Disease"/>
            <person name="Wu L."/>
            <person name="Ma J."/>
        </authorList>
    </citation>
    <scope>NUCLEOTIDE SEQUENCE [LARGE SCALE GENOMIC DNA]</scope>
    <source>
        <strain evidence="6">CGMCC-1.15741</strain>
    </source>
</reference>
<accession>A0ABW1S9D5</accession>
<evidence type="ECO:0000256" key="1">
    <source>
        <dbReference type="ARBA" id="ARBA00022737"/>
    </source>
</evidence>
<keyword evidence="2 3" id="KW-0802">TPR repeat</keyword>
<gene>
    <name evidence="5" type="ORF">ACFQDM_09100</name>
</gene>
<sequence>MKSIFYLLMSISLFAARPALALPSDEMFEALKDAPTAAHAKSLEEDILDAMLESGSPTADLVMERALLAEQAGQSELARELLDRVVHIKTDFSEAWLYRALHFLSDDKLSQALLDVNEALTAEPRNFRAWLTLGRIFVGLDQNKEALEAYREALRVYPLYAPALSEVRRLRPLVEGRAI</sequence>
<dbReference type="PANTHER" id="PTHR44858">
    <property type="entry name" value="TETRATRICOPEPTIDE REPEAT PROTEIN 6"/>
    <property type="match status" value="1"/>
</dbReference>
<keyword evidence="1" id="KW-0677">Repeat</keyword>
<feature type="signal peptide" evidence="4">
    <location>
        <begin position="1"/>
        <end position="21"/>
    </location>
</feature>